<dbReference type="Gene3D" id="1.25.10.10">
    <property type="entry name" value="Leucine-rich Repeat Variant"/>
    <property type="match status" value="1"/>
</dbReference>
<evidence type="ECO:0000313" key="9">
    <source>
        <dbReference type="Proteomes" id="UP000092321"/>
    </source>
</evidence>
<dbReference type="GO" id="GO:0005634">
    <property type="term" value="C:nucleus"/>
    <property type="evidence" value="ECO:0007669"/>
    <property type="project" value="TreeGrafter"/>
</dbReference>
<feature type="domain" description="26S proteasome non-ATPase regulatory subunit 1/RPN2 N-terminal" evidence="7">
    <location>
        <begin position="4"/>
        <end position="333"/>
    </location>
</feature>
<keyword evidence="9" id="KW-1185">Reference proteome</keyword>
<keyword evidence="3 4" id="KW-0647">Proteasome</keyword>
<dbReference type="OrthoDB" id="261572at2759"/>
<dbReference type="InterPro" id="IPR040623">
    <property type="entry name" value="RPN2_C"/>
</dbReference>
<keyword evidence="5" id="KW-0175">Coiled coil</keyword>
<dbReference type="InterPro" id="IPR016642">
    <property type="entry name" value="26S_Psome_Rpn2"/>
</dbReference>
<organism evidence="8 9">
    <name type="scientific">Hanseniaspora valbyensis NRRL Y-1626</name>
    <dbReference type="NCBI Taxonomy" id="766949"/>
    <lineage>
        <taxon>Eukaryota</taxon>
        <taxon>Fungi</taxon>
        <taxon>Dikarya</taxon>
        <taxon>Ascomycota</taxon>
        <taxon>Saccharomycotina</taxon>
        <taxon>Saccharomycetes</taxon>
        <taxon>Saccharomycodales</taxon>
        <taxon>Saccharomycodaceae</taxon>
        <taxon>Hanseniaspora</taxon>
    </lineage>
</organism>
<evidence type="ECO:0000313" key="8">
    <source>
        <dbReference type="EMBL" id="OBA25301.1"/>
    </source>
</evidence>
<dbReference type="Pfam" id="PF13646">
    <property type="entry name" value="HEAT_2"/>
    <property type="match status" value="1"/>
</dbReference>
<protein>
    <recommendedName>
        <fullName evidence="4">26S proteasome regulatory subunit RPN2</fullName>
    </recommendedName>
</protein>
<dbReference type="GO" id="GO:0034515">
    <property type="term" value="C:proteasome storage granule"/>
    <property type="evidence" value="ECO:0007669"/>
    <property type="project" value="TreeGrafter"/>
</dbReference>
<dbReference type="InterPro" id="IPR016024">
    <property type="entry name" value="ARM-type_fold"/>
</dbReference>
<sequence length="986" mass="110428">MSTTEAQSFISLLKDSEPSVQLLALKNISEVIDHSWSVVALELVTLEMLYEDENFQDQELAAFIAAKVYYYLGNFDQAIKYALASGDYFNIDTEKSDLFVETIITKSLEKYIENRKYKYNREKVFAENEDSYLEQNKQNSFMEVDENVNAQLREIFVKMVNRCLEAKEFRLALGISIDCFETEFVELIFLKAINAGSYQQAHKLLSYALQCVHLSVKILDQKKKLLDLLFKIAINMQTPDVLNAEKIAFSNNSIDQFIQLFVFLSQKSEDDSEFQGFEYQFAFDIVAYGTEEIRTLAYKQIPELYQGERRDNISSILEGTPSVHFQKFALNKNRSIDLSVLKKAKTNLDGKYTVYHNAVALANSFVHCGTGDDRFVRDNLSWLGKAKHWAKFSATASLGLLQPYLPSNKNPSRFIKAGSLYGLAIIFAGNPGRERISDMFLDLIDVHLPNIASDDASQILLHGTCLGLGITAMGTNDSKYTQPLTEVIEADNSICSEPALYALGMSCLGFYEDNHIETVLHTGSNSKHNNVVQAAGLSLAMMFFGQQELADPYIFGDLKTAENSFLRYGAPYAIGMAYVGTGSNKAVEALLEMAVTDSDDNVRRAAATNIGFVFCKDHSQVPKIVNLLAKSHDPHVRCGTALALGISSAGKNYMPAVEMLLALTKDPVDFVKQHAFIGLALILIQQTEKSNPKVKEVNELFDTIISTRRTETLTKFGACLGQGIMNACGRNGTIQLENPEFGTINRLSVVGVMMFTQFWSWFPLAHFLNLAFTPSNIMAVIAPGFEAPEINLQCHTKEGIFDYPEIAKEEATSKPSKAKTAVLSTTSKSGKIKSKLQQMIQKRDELKAEIKEENKLKKDKKEKARAAVELAAEQQELEKNNYNAGKNIFSQQPYKLANFSRVLPNQSKYVSFGKNNDKYVSVKKFKGNPGIIVLKDVKPSSTKLPVLTALKVDIQPPKKPIKFNPELLDADKFEELQERFDQVPDF</sequence>
<reference evidence="9" key="1">
    <citation type="journal article" date="2016" name="Proc. Natl. Acad. Sci. U.S.A.">
        <title>Comparative genomics of biotechnologically important yeasts.</title>
        <authorList>
            <person name="Riley R."/>
            <person name="Haridas S."/>
            <person name="Wolfe K.H."/>
            <person name="Lopes M.R."/>
            <person name="Hittinger C.T."/>
            <person name="Goeker M."/>
            <person name="Salamov A.A."/>
            <person name="Wisecaver J.H."/>
            <person name="Long T.M."/>
            <person name="Calvey C.H."/>
            <person name="Aerts A.L."/>
            <person name="Barry K.W."/>
            <person name="Choi C."/>
            <person name="Clum A."/>
            <person name="Coughlan A.Y."/>
            <person name="Deshpande S."/>
            <person name="Douglass A.P."/>
            <person name="Hanson S.J."/>
            <person name="Klenk H.-P."/>
            <person name="LaButti K.M."/>
            <person name="Lapidus A."/>
            <person name="Lindquist E.A."/>
            <person name="Lipzen A.M."/>
            <person name="Meier-Kolthoff J.P."/>
            <person name="Ohm R.A."/>
            <person name="Otillar R.P."/>
            <person name="Pangilinan J.L."/>
            <person name="Peng Y."/>
            <person name="Rokas A."/>
            <person name="Rosa C.A."/>
            <person name="Scheuner C."/>
            <person name="Sibirny A.A."/>
            <person name="Slot J.C."/>
            <person name="Stielow J.B."/>
            <person name="Sun H."/>
            <person name="Kurtzman C.P."/>
            <person name="Blackwell M."/>
            <person name="Grigoriev I.V."/>
            <person name="Jeffries T.W."/>
        </authorList>
    </citation>
    <scope>NUCLEOTIDE SEQUENCE [LARGE SCALE GENOMIC DNA]</scope>
    <source>
        <strain evidence="9">NRRL Y-1626</strain>
    </source>
</reference>
<evidence type="ECO:0000256" key="5">
    <source>
        <dbReference type="SAM" id="Coils"/>
    </source>
</evidence>
<feature type="domain" description="26S proteasome regulatory subunit RPN2 C-terminal" evidence="6">
    <location>
        <begin position="785"/>
        <end position="942"/>
    </location>
</feature>
<dbReference type="AlphaFoldDB" id="A0A1B7T996"/>
<dbReference type="GO" id="GO:0042176">
    <property type="term" value="P:regulation of protein catabolic process"/>
    <property type="evidence" value="ECO:0007669"/>
    <property type="project" value="UniProtKB-UniRule"/>
</dbReference>
<gene>
    <name evidence="8" type="ORF">HANVADRAFT_8109</name>
</gene>
<dbReference type="Proteomes" id="UP000092321">
    <property type="component" value="Unassembled WGS sequence"/>
</dbReference>
<feature type="coiled-coil region" evidence="5">
    <location>
        <begin position="829"/>
        <end position="880"/>
    </location>
</feature>
<dbReference type="GO" id="GO:0030234">
    <property type="term" value="F:enzyme regulator activity"/>
    <property type="evidence" value="ECO:0007669"/>
    <property type="project" value="UniProtKB-UniRule"/>
</dbReference>
<dbReference type="Pfam" id="PF21505">
    <property type="entry name" value="RPN2_N"/>
    <property type="match status" value="1"/>
</dbReference>
<dbReference type="GO" id="GO:0043161">
    <property type="term" value="P:proteasome-mediated ubiquitin-dependent protein catabolic process"/>
    <property type="evidence" value="ECO:0007669"/>
    <property type="project" value="TreeGrafter"/>
</dbReference>
<evidence type="ECO:0000256" key="3">
    <source>
        <dbReference type="ARBA" id="ARBA00022942"/>
    </source>
</evidence>
<evidence type="ECO:0000256" key="4">
    <source>
        <dbReference type="PIRNR" id="PIRNR015947"/>
    </source>
</evidence>
<dbReference type="EMBL" id="LXPE01000153">
    <property type="protein sequence ID" value="OBA25301.1"/>
    <property type="molecule type" value="Genomic_DNA"/>
</dbReference>
<evidence type="ECO:0000256" key="1">
    <source>
        <dbReference type="ARBA" id="ARBA00006308"/>
    </source>
</evidence>
<comment type="similarity">
    <text evidence="1 4">Belongs to the proteasome subunit S1 family.</text>
</comment>
<dbReference type="Pfam" id="PF18004">
    <property type="entry name" value="RPN2_C"/>
    <property type="match status" value="1"/>
</dbReference>
<evidence type="ECO:0000259" key="6">
    <source>
        <dbReference type="Pfam" id="PF18004"/>
    </source>
</evidence>
<name>A0A1B7T996_9ASCO</name>
<keyword evidence="2" id="KW-0677">Repeat</keyword>
<dbReference type="InterPro" id="IPR048570">
    <property type="entry name" value="PSMD1_RPN2_N"/>
</dbReference>
<evidence type="ECO:0000256" key="2">
    <source>
        <dbReference type="ARBA" id="ARBA00022737"/>
    </source>
</evidence>
<dbReference type="PANTHER" id="PTHR10943">
    <property type="entry name" value="26S PROTEASOME NON-ATPASE REGULATORY SUBUNIT"/>
    <property type="match status" value="1"/>
</dbReference>
<dbReference type="PANTHER" id="PTHR10943:SF2">
    <property type="entry name" value="26S PROTEASOME NON-ATPASE REGULATORY SUBUNIT 1"/>
    <property type="match status" value="1"/>
</dbReference>
<comment type="caution">
    <text evidence="8">The sequence shown here is derived from an EMBL/GenBank/DDBJ whole genome shotgun (WGS) entry which is preliminary data.</text>
</comment>
<evidence type="ECO:0000259" key="7">
    <source>
        <dbReference type="Pfam" id="PF21505"/>
    </source>
</evidence>
<comment type="function">
    <text evidence="4">Acts as a regulatory subunit of the 26S proteasome which is involved in the ATP-dependent degradation of ubiquitinated proteins.</text>
</comment>
<dbReference type="GO" id="GO:0008540">
    <property type="term" value="C:proteasome regulatory particle, base subcomplex"/>
    <property type="evidence" value="ECO:0007669"/>
    <property type="project" value="UniProtKB-UniRule"/>
</dbReference>
<dbReference type="SUPFAM" id="SSF48371">
    <property type="entry name" value="ARM repeat"/>
    <property type="match status" value="1"/>
</dbReference>
<proteinExistence type="inferred from homology"/>
<dbReference type="InterPro" id="IPR011989">
    <property type="entry name" value="ARM-like"/>
</dbReference>
<dbReference type="PIRSF" id="PIRSF015947">
    <property type="entry name" value="26S_Psome_Rpn2"/>
    <property type="match status" value="1"/>
</dbReference>
<accession>A0A1B7T996</accession>